<dbReference type="AlphaFoldDB" id="A0A9X3P5G5"/>
<proteinExistence type="predicted"/>
<accession>A0A9X3P5G5</accession>
<comment type="caution">
    <text evidence="1">The sequence shown here is derived from an EMBL/GenBank/DDBJ whole genome shotgun (WGS) entry which is preliminary data.</text>
</comment>
<reference evidence="1" key="1">
    <citation type="submission" date="2022-12" db="EMBL/GenBank/DDBJ databases">
        <title>Gycomyces niveus sp.nov.,a novel actinomycete isolated from soil in Shouguan.</title>
        <authorList>
            <person name="Yang X."/>
        </authorList>
    </citation>
    <scope>NUCLEOTIDE SEQUENCE</scope>
    <source>
        <strain evidence="1">NEAU-A15</strain>
    </source>
</reference>
<dbReference type="InterPro" id="IPR025629">
    <property type="entry name" value="DUF4287"/>
</dbReference>
<dbReference type="RefSeq" id="WP_270108479.1">
    <property type="nucleotide sequence ID" value="NZ_JAPZVP010000002.1"/>
</dbReference>
<keyword evidence="2" id="KW-1185">Reference proteome</keyword>
<organism evidence="1 2">
    <name type="scientific">Glycomyces luteolus</name>
    <dbReference type="NCBI Taxonomy" id="2670330"/>
    <lineage>
        <taxon>Bacteria</taxon>
        <taxon>Bacillati</taxon>
        <taxon>Actinomycetota</taxon>
        <taxon>Actinomycetes</taxon>
        <taxon>Glycomycetales</taxon>
        <taxon>Glycomycetaceae</taxon>
        <taxon>Glycomyces</taxon>
    </lineage>
</organism>
<sequence>MTTQPKGPAAYFPSIEKTYGRPIADWLADLAACGIDGHKPQVEWLKTEHGMGHGHATALVTYYRNPGKWPAYEGA</sequence>
<protein>
    <submittedName>
        <fullName evidence="1">DUF4287 domain-containing protein</fullName>
    </submittedName>
</protein>
<evidence type="ECO:0000313" key="1">
    <source>
        <dbReference type="EMBL" id="MDA1358672.1"/>
    </source>
</evidence>
<name>A0A9X3P5G5_9ACTN</name>
<gene>
    <name evidence="1" type="ORF">O1R50_03505</name>
</gene>
<dbReference type="Proteomes" id="UP001146067">
    <property type="component" value="Unassembled WGS sequence"/>
</dbReference>
<evidence type="ECO:0000313" key="2">
    <source>
        <dbReference type="Proteomes" id="UP001146067"/>
    </source>
</evidence>
<dbReference type="EMBL" id="JAPZVP010000002">
    <property type="protein sequence ID" value="MDA1358672.1"/>
    <property type="molecule type" value="Genomic_DNA"/>
</dbReference>
<dbReference type="Pfam" id="PF14117">
    <property type="entry name" value="DUF4287"/>
    <property type="match status" value="1"/>
</dbReference>